<name>A0ABT9SI22_9BURK</name>
<dbReference type="Proteomes" id="UP001226867">
    <property type="component" value="Unassembled WGS sequence"/>
</dbReference>
<evidence type="ECO:0000313" key="2">
    <source>
        <dbReference type="Proteomes" id="UP001226867"/>
    </source>
</evidence>
<accession>A0ABT9SI22</accession>
<gene>
    <name evidence="1" type="ORF">J2W36_005318</name>
</gene>
<reference evidence="1 2" key="1">
    <citation type="submission" date="2023-07" db="EMBL/GenBank/DDBJ databases">
        <title>Sorghum-associated microbial communities from plants grown in Nebraska, USA.</title>
        <authorList>
            <person name="Schachtman D."/>
        </authorList>
    </citation>
    <scope>NUCLEOTIDE SEQUENCE [LARGE SCALE GENOMIC DNA]</scope>
    <source>
        <strain evidence="1 2">DS1607</strain>
    </source>
</reference>
<dbReference type="PANTHER" id="PTHR33803:SF3">
    <property type="entry name" value="BLL1974 PROTEIN"/>
    <property type="match status" value="1"/>
</dbReference>
<sequence>MDRKPYEFGVKVSVAVTHKQGLMVCARSFTGNPYDGHTLAEQLGQVRILTKDIGGSPNQAMVALGLRGVDVANLGIVIIYRGGFRSLIYAQRRWRWLRRRQAVEPVIGHLKHDNGMDRCWLQGATGYALHAVRCTAGYIRWLLSAIVRVGLKGLWLHLIAVIALALRGAILRPAVSDACALRQRTSSSD</sequence>
<protein>
    <recommendedName>
        <fullName evidence="3">Transposase DDE domain-containing protein</fullName>
    </recommendedName>
</protein>
<dbReference type="PANTHER" id="PTHR33803">
    <property type="entry name" value="IS1478 TRANSPOSASE"/>
    <property type="match status" value="1"/>
</dbReference>
<organism evidence="1 2">
    <name type="scientific">Variovorax ginsengisoli</name>
    <dbReference type="NCBI Taxonomy" id="363844"/>
    <lineage>
        <taxon>Bacteria</taxon>
        <taxon>Pseudomonadati</taxon>
        <taxon>Pseudomonadota</taxon>
        <taxon>Betaproteobacteria</taxon>
        <taxon>Burkholderiales</taxon>
        <taxon>Comamonadaceae</taxon>
        <taxon>Variovorax</taxon>
    </lineage>
</organism>
<keyword evidence="2" id="KW-1185">Reference proteome</keyword>
<evidence type="ECO:0000313" key="1">
    <source>
        <dbReference type="EMBL" id="MDP9903037.1"/>
    </source>
</evidence>
<evidence type="ECO:0008006" key="3">
    <source>
        <dbReference type="Google" id="ProtNLM"/>
    </source>
</evidence>
<proteinExistence type="predicted"/>
<dbReference type="EMBL" id="JAUSRO010000030">
    <property type="protein sequence ID" value="MDP9903037.1"/>
    <property type="molecule type" value="Genomic_DNA"/>
</dbReference>
<comment type="caution">
    <text evidence="1">The sequence shown here is derived from an EMBL/GenBank/DDBJ whole genome shotgun (WGS) entry which is preliminary data.</text>
</comment>